<dbReference type="RefSeq" id="WP_231926592.1">
    <property type="nucleotide sequence ID" value="NZ_JBHLYF010000005.1"/>
</dbReference>
<dbReference type="PANTHER" id="PTHR23517">
    <property type="entry name" value="RESISTANCE PROTEIN MDTM, PUTATIVE-RELATED-RELATED"/>
    <property type="match status" value="1"/>
</dbReference>
<dbReference type="SUPFAM" id="SSF103473">
    <property type="entry name" value="MFS general substrate transporter"/>
    <property type="match status" value="1"/>
</dbReference>
<evidence type="ECO:0000256" key="4">
    <source>
        <dbReference type="ARBA" id="ARBA00022692"/>
    </source>
</evidence>
<dbReference type="Proteomes" id="UP000198210">
    <property type="component" value="Chromosome I"/>
</dbReference>
<dbReference type="AlphaFoldDB" id="A0A1C5J3P0"/>
<feature type="transmembrane region" description="Helical" evidence="7">
    <location>
        <begin position="181"/>
        <end position="205"/>
    </location>
</feature>
<evidence type="ECO:0000256" key="6">
    <source>
        <dbReference type="ARBA" id="ARBA00023136"/>
    </source>
</evidence>
<organism evidence="8 9">
    <name type="scientific">Micromonospora siamensis</name>
    <dbReference type="NCBI Taxonomy" id="299152"/>
    <lineage>
        <taxon>Bacteria</taxon>
        <taxon>Bacillati</taxon>
        <taxon>Actinomycetota</taxon>
        <taxon>Actinomycetes</taxon>
        <taxon>Micromonosporales</taxon>
        <taxon>Micromonosporaceae</taxon>
        <taxon>Micromonospora</taxon>
    </lineage>
</organism>
<evidence type="ECO:0000256" key="2">
    <source>
        <dbReference type="ARBA" id="ARBA00022448"/>
    </source>
</evidence>
<accession>A0A1C5J3P0</accession>
<proteinExistence type="predicted"/>
<feature type="transmembrane region" description="Helical" evidence="7">
    <location>
        <begin position="226"/>
        <end position="252"/>
    </location>
</feature>
<evidence type="ECO:0000256" key="5">
    <source>
        <dbReference type="ARBA" id="ARBA00022989"/>
    </source>
</evidence>
<keyword evidence="4 7" id="KW-0812">Transmembrane</keyword>
<dbReference type="PANTHER" id="PTHR23517:SF2">
    <property type="entry name" value="MULTIDRUG RESISTANCE PROTEIN MDTH"/>
    <property type="match status" value="1"/>
</dbReference>
<dbReference type="Gene3D" id="1.20.1250.20">
    <property type="entry name" value="MFS general substrate transporter like domains"/>
    <property type="match status" value="1"/>
</dbReference>
<feature type="transmembrane region" description="Helical" evidence="7">
    <location>
        <begin position="258"/>
        <end position="279"/>
    </location>
</feature>
<evidence type="ECO:0000313" key="8">
    <source>
        <dbReference type="EMBL" id="SCG64626.1"/>
    </source>
</evidence>
<dbReference type="Pfam" id="PF07690">
    <property type="entry name" value="MFS_1"/>
    <property type="match status" value="1"/>
</dbReference>
<evidence type="ECO:0000256" key="7">
    <source>
        <dbReference type="SAM" id="Phobius"/>
    </source>
</evidence>
<name>A0A1C5J3P0_9ACTN</name>
<dbReference type="GO" id="GO:0022857">
    <property type="term" value="F:transmembrane transporter activity"/>
    <property type="evidence" value="ECO:0007669"/>
    <property type="project" value="InterPro"/>
</dbReference>
<keyword evidence="3" id="KW-1003">Cell membrane</keyword>
<dbReference type="GO" id="GO:0005886">
    <property type="term" value="C:plasma membrane"/>
    <property type="evidence" value="ECO:0007669"/>
    <property type="project" value="UniProtKB-SubCell"/>
</dbReference>
<feature type="transmembrane region" description="Helical" evidence="7">
    <location>
        <begin position="31"/>
        <end position="53"/>
    </location>
</feature>
<evidence type="ECO:0000256" key="3">
    <source>
        <dbReference type="ARBA" id="ARBA00022475"/>
    </source>
</evidence>
<feature type="transmembrane region" description="Helical" evidence="7">
    <location>
        <begin position="389"/>
        <end position="411"/>
    </location>
</feature>
<feature type="transmembrane region" description="Helical" evidence="7">
    <location>
        <begin position="65"/>
        <end position="84"/>
    </location>
</feature>
<dbReference type="EMBL" id="LT607751">
    <property type="protein sequence ID" value="SCG64626.1"/>
    <property type="molecule type" value="Genomic_DNA"/>
</dbReference>
<keyword evidence="5 7" id="KW-1133">Transmembrane helix</keyword>
<keyword evidence="6 7" id="KW-0472">Membrane</keyword>
<reference evidence="8 9" key="1">
    <citation type="submission" date="2016-06" db="EMBL/GenBank/DDBJ databases">
        <authorList>
            <person name="Kjaerup R.B."/>
            <person name="Dalgaard T.S."/>
            <person name="Juul-Madsen H.R."/>
        </authorList>
    </citation>
    <scope>NUCLEOTIDE SEQUENCE [LARGE SCALE GENOMIC DNA]</scope>
    <source>
        <strain evidence="8 9">DSM 45097</strain>
    </source>
</reference>
<dbReference type="InterPro" id="IPR050171">
    <property type="entry name" value="MFS_Transporters"/>
</dbReference>
<evidence type="ECO:0000313" key="9">
    <source>
        <dbReference type="Proteomes" id="UP000198210"/>
    </source>
</evidence>
<feature type="transmembrane region" description="Helical" evidence="7">
    <location>
        <begin position="104"/>
        <end position="133"/>
    </location>
</feature>
<dbReference type="InterPro" id="IPR011701">
    <property type="entry name" value="MFS"/>
</dbReference>
<comment type="subcellular location">
    <subcellularLocation>
        <location evidence="1">Cell membrane</location>
        <topology evidence="1">Multi-pass membrane protein</topology>
    </subcellularLocation>
</comment>
<evidence type="ECO:0000256" key="1">
    <source>
        <dbReference type="ARBA" id="ARBA00004651"/>
    </source>
</evidence>
<protein>
    <submittedName>
        <fullName evidence="8">Major Facilitator Superfamily protein</fullName>
    </submittedName>
</protein>
<sequence>MAIIDQEPAVRAGRFRTRLRALVPQTRSQRILAAASFVNQAGSGLFMVSAALYCTRVAGLPLAQIGLAMGIAAGVGLVAGPPVGHLADRRGPREVYRVTLGVQGLAMAALLVAHSFTVVVAALGVGALAGSAGSAARGPLVRGVGGAQLVRYRAYLRSVGNLAGAGAALATGAAVQLDSRAAYLGLIAANAVSFGVAALIITRLPTVPPVPAPPRARRSDALRDRGYLAVTALDALLYLQFHVLIFAVPLWLVERTDAPRWLVGATAFTNTVLVVLLQVPASRGVRDPAAAGAALRRAGLAFLLGMATIAAAAGLAPAAALAAVLLGVVLHTVGELWHTAASLELRFSLAPAHAQGQYAGVAGLGVGLANVAAPPVLALLCLTWGVPGWLLLGGIFAAAGLVAPALVGWAARRRPEASAPAG</sequence>
<gene>
    <name evidence="8" type="ORF">GA0074704_4040</name>
</gene>
<keyword evidence="2" id="KW-0813">Transport</keyword>
<feature type="transmembrane region" description="Helical" evidence="7">
    <location>
        <begin position="300"/>
        <end position="330"/>
    </location>
</feature>
<keyword evidence="9" id="KW-1185">Reference proteome</keyword>
<dbReference type="InterPro" id="IPR036259">
    <property type="entry name" value="MFS_trans_sf"/>
</dbReference>